<name>A0ABU6ZF51_9FABA</name>
<evidence type="ECO:0000313" key="1">
    <source>
        <dbReference type="EMBL" id="MED6220583.1"/>
    </source>
</evidence>
<keyword evidence="2" id="KW-1185">Reference proteome</keyword>
<reference evidence="1 2" key="1">
    <citation type="journal article" date="2023" name="Plants (Basel)">
        <title>Bridging the Gap: Combining Genomics and Transcriptomics Approaches to Understand Stylosanthes scabra, an Orphan Legume from the Brazilian Caatinga.</title>
        <authorList>
            <person name="Ferreira-Neto J.R.C."/>
            <person name="da Silva M.D."/>
            <person name="Binneck E."/>
            <person name="de Melo N.F."/>
            <person name="da Silva R.H."/>
            <person name="de Melo A.L.T.M."/>
            <person name="Pandolfi V."/>
            <person name="Bustamante F.O."/>
            <person name="Brasileiro-Vidal A.C."/>
            <person name="Benko-Iseppon A.M."/>
        </authorList>
    </citation>
    <scope>NUCLEOTIDE SEQUENCE [LARGE SCALE GENOMIC DNA]</scope>
    <source>
        <tissue evidence="1">Leaves</tissue>
    </source>
</reference>
<proteinExistence type="predicted"/>
<evidence type="ECO:0000313" key="2">
    <source>
        <dbReference type="Proteomes" id="UP001341840"/>
    </source>
</evidence>
<dbReference type="Proteomes" id="UP001341840">
    <property type="component" value="Unassembled WGS sequence"/>
</dbReference>
<comment type="caution">
    <text evidence="1">The sequence shown here is derived from an EMBL/GenBank/DDBJ whole genome shotgun (WGS) entry which is preliminary data.</text>
</comment>
<sequence>MALVYGGCAEIKAPYSCPFATRAVRSVRFAPGLIGLAEYDRFSPIRPVVDRFDEKPLPFTAQSRPSRRTVGGATPINNKWWSLVRTSDGLRWRRRRTECETCGDEALVLLVGNEWIRQLTKESGRRYFYRL</sequence>
<accession>A0ABU6ZF51</accession>
<protein>
    <submittedName>
        <fullName evidence="1">Uncharacterized protein</fullName>
    </submittedName>
</protein>
<gene>
    <name evidence="1" type="ORF">PIB30_046201</name>
</gene>
<organism evidence="1 2">
    <name type="scientific">Stylosanthes scabra</name>
    <dbReference type="NCBI Taxonomy" id="79078"/>
    <lineage>
        <taxon>Eukaryota</taxon>
        <taxon>Viridiplantae</taxon>
        <taxon>Streptophyta</taxon>
        <taxon>Embryophyta</taxon>
        <taxon>Tracheophyta</taxon>
        <taxon>Spermatophyta</taxon>
        <taxon>Magnoliopsida</taxon>
        <taxon>eudicotyledons</taxon>
        <taxon>Gunneridae</taxon>
        <taxon>Pentapetalae</taxon>
        <taxon>rosids</taxon>
        <taxon>fabids</taxon>
        <taxon>Fabales</taxon>
        <taxon>Fabaceae</taxon>
        <taxon>Papilionoideae</taxon>
        <taxon>50 kb inversion clade</taxon>
        <taxon>dalbergioids sensu lato</taxon>
        <taxon>Dalbergieae</taxon>
        <taxon>Pterocarpus clade</taxon>
        <taxon>Stylosanthes</taxon>
    </lineage>
</organism>
<dbReference type="EMBL" id="JASCZI010272147">
    <property type="protein sequence ID" value="MED6220583.1"/>
    <property type="molecule type" value="Genomic_DNA"/>
</dbReference>